<evidence type="ECO:0000313" key="3">
    <source>
        <dbReference type="Proteomes" id="UP000815325"/>
    </source>
</evidence>
<dbReference type="Proteomes" id="UP000815325">
    <property type="component" value="Unassembled WGS sequence"/>
</dbReference>
<feature type="region of interest" description="Disordered" evidence="1">
    <location>
        <begin position="64"/>
        <end position="94"/>
    </location>
</feature>
<reference evidence="2" key="1">
    <citation type="submission" date="2017-08" db="EMBL/GenBank/DDBJ databases">
        <authorList>
            <person name="Polle J.E."/>
            <person name="Barry K."/>
            <person name="Cushman J."/>
            <person name="Schmutz J."/>
            <person name="Tran D."/>
            <person name="Hathwaick L.T."/>
            <person name="Yim W.C."/>
            <person name="Jenkins J."/>
            <person name="Mckie-Krisberg Z.M."/>
            <person name="Prochnik S."/>
            <person name="Lindquist E."/>
            <person name="Dockter R.B."/>
            <person name="Adam C."/>
            <person name="Molina H."/>
            <person name="Bunkerborg J."/>
            <person name="Jin E."/>
            <person name="Buchheim M."/>
            <person name="Magnuson J."/>
        </authorList>
    </citation>
    <scope>NUCLEOTIDE SEQUENCE</scope>
    <source>
        <strain evidence="2">CCAP 19/18</strain>
    </source>
</reference>
<evidence type="ECO:0000313" key="2">
    <source>
        <dbReference type="EMBL" id="KAF5840306.1"/>
    </source>
</evidence>
<protein>
    <submittedName>
        <fullName evidence="2">Uncharacterized protein</fullName>
    </submittedName>
</protein>
<proteinExistence type="predicted"/>
<gene>
    <name evidence="2" type="ORF">DUNSADRAFT_17150</name>
</gene>
<sequence length="112" mass="13153">MVLLPFFWGYDEIRRIYAVGYDYAARLHANGCFDNFDLAEVLLEGPGRNMQELLVPKQQEKEFQVSPPLVHQHQHQHEHHDQHQHQHQQEERADGGLVLDLEYDALVKGEKQ</sequence>
<organism evidence="2 3">
    <name type="scientific">Dunaliella salina</name>
    <name type="common">Green alga</name>
    <name type="synonym">Protococcus salinus</name>
    <dbReference type="NCBI Taxonomy" id="3046"/>
    <lineage>
        <taxon>Eukaryota</taxon>
        <taxon>Viridiplantae</taxon>
        <taxon>Chlorophyta</taxon>
        <taxon>core chlorophytes</taxon>
        <taxon>Chlorophyceae</taxon>
        <taxon>CS clade</taxon>
        <taxon>Chlamydomonadales</taxon>
        <taxon>Dunaliellaceae</taxon>
        <taxon>Dunaliella</taxon>
    </lineage>
</organism>
<accession>A0ABQ7H0B6</accession>
<dbReference type="EMBL" id="MU069517">
    <property type="protein sequence ID" value="KAF5840306.1"/>
    <property type="molecule type" value="Genomic_DNA"/>
</dbReference>
<evidence type="ECO:0000256" key="1">
    <source>
        <dbReference type="SAM" id="MobiDB-lite"/>
    </source>
</evidence>
<feature type="compositionally biased region" description="Basic and acidic residues" evidence="1">
    <location>
        <begin position="78"/>
        <end position="94"/>
    </location>
</feature>
<comment type="caution">
    <text evidence="2">The sequence shown here is derived from an EMBL/GenBank/DDBJ whole genome shotgun (WGS) entry which is preliminary data.</text>
</comment>
<keyword evidence="3" id="KW-1185">Reference proteome</keyword>
<name>A0ABQ7H0B6_DUNSA</name>